<dbReference type="EMBL" id="CP036501">
    <property type="protein sequence ID" value="UZP74846.1"/>
    <property type="molecule type" value="Genomic_DNA"/>
</dbReference>
<proteinExistence type="predicted"/>
<feature type="transmembrane region" description="Helical" evidence="1">
    <location>
        <begin position="112"/>
        <end position="133"/>
    </location>
</feature>
<keyword evidence="1" id="KW-0472">Membrane</keyword>
<keyword evidence="1" id="KW-0812">Transmembrane</keyword>
<evidence type="ECO:0000313" key="2">
    <source>
        <dbReference type="EMBL" id="UZP74846.1"/>
    </source>
</evidence>
<gene>
    <name evidence="2" type="ORF">E0F26_08895</name>
</gene>
<keyword evidence="3" id="KW-1185">Reference proteome</keyword>
<feature type="transmembrane region" description="Helical" evidence="1">
    <location>
        <begin position="145"/>
        <end position="163"/>
    </location>
</feature>
<feature type="transmembrane region" description="Helical" evidence="1">
    <location>
        <begin position="183"/>
        <end position="208"/>
    </location>
</feature>
<sequence>MSQSKYFTYYGYVAVGLALLSAIVLGFRESVEHILLTESGLIERASAFGYFACAAFMLARGGQQFLRYRAYFAVLVTLFGCRELDFDKAFTTIGILKSRFFISPDVPAGEKLAGLIVVTILIWSVYMILSRHFTGFLSGLKQKTPEAVGVAIVFFLLAFSKSIDGLPRKLQPLGIDVAPEIGAFLGALEEVLELGIPIYIALVTHAWFKREVRSGQD</sequence>
<feature type="transmembrane region" description="Helical" evidence="1">
    <location>
        <begin position="47"/>
        <end position="66"/>
    </location>
</feature>
<reference evidence="2 3" key="1">
    <citation type="submission" date="2019-02" db="EMBL/GenBank/DDBJ databases">
        <title>Halieaceae_genomes.</title>
        <authorList>
            <person name="Li S.-H."/>
        </authorList>
    </citation>
    <scope>NUCLEOTIDE SEQUENCE [LARGE SCALE GENOMIC DNA]</scope>
    <source>
        <strain evidence="2 3">JH123</strain>
    </source>
</reference>
<evidence type="ECO:0000256" key="1">
    <source>
        <dbReference type="SAM" id="Phobius"/>
    </source>
</evidence>
<organism evidence="2 3">
    <name type="scientific">Candidatus Paraluminiphilus aquimaris</name>
    <dbReference type="NCBI Taxonomy" id="2518994"/>
    <lineage>
        <taxon>Bacteria</taxon>
        <taxon>Pseudomonadati</taxon>
        <taxon>Pseudomonadota</taxon>
        <taxon>Gammaproteobacteria</taxon>
        <taxon>Cellvibrionales</taxon>
        <taxon>Halieaceae</taxon>
        <taxon>Candidatus Paraluminiphilus</taxon>
    </lineage>
</organism>
<dbReference type="Proteomes" id="UP001317963">
    <property type="component" value="Chromosome"/>
</dbReference>
<keyword evidence="1" id="KW-1133">Transmembrane helix</keyword>
<evidence type="ECO:0000313" key="3">
    <source>
        <dbReference type="Proteomes" id="UP001317963"/>
    </source>
</evidence>
<protein>
    <submittedName>
        <fullName evidence="2">Uncharacterized protein</fullName>
    </submittedName>
</protein>
<feature type="transmembrane region" description="Helical" evidence="1">
    <location>
        <begin position="6"/>
        <end position="27"/>
    </location>
</feature>
<dbReference type="RefSeq" id="WP_279241308.1">
    <property type="nucleotide sequence ID" value="NZ_CP036501.1"/>
</dbReference>
<accession>A0ABY6Q852</accession>
<name>A0ABY6Q852_9GAMM</name>